<name>A0AAU7DPK3_9BACT</name>
<dbReference type="RefSeq" id="WP_348265040.1">
    <property type="nucleotide sequence ID" value="NZ_CP121196.1"/>
</dbReference>
<evidence type="ECO:0000313" key="1">
    <source>
        <dbReference type="EMBL" id="XBH19819.1"/>
    </source>
</evidence>
<gene>
    <name evidence="1" type="ORF">P8935_10990</name>
</gene>
<sequence length="119" mass="14153">MRLAGKICARCRNFIPDDPPTPGERLCAKCRSPEIHRIYMYYMYRTDWMCQFLEEDLKTPLPRRFHFQSPEKIRAIVEKVGNFADLQDRQALDYGLETGRGGVWLQLTEEQYKHLKTVR</sequence>
<dbReference type="AlphaFoldDB" id="A0AAU7DPK3"/>
<protein>
    <submittedName>
        <fullName evidence="1">Uncharacterized protein</fullName>
    </submittedName>
</protein>
<accession>A0AAU7DPK3</accession>
<organism evidence="1">
    <name type="scientific">Telmatobacter sp. DSM 110680</name>
    <dbReference type="NCBI Taxonomy" id="3036704"/>
    <lineage>
        <taxon>Bacteria</taxon>
        <taxon>Pseudomonadati</taxon>
        <taxon>Acidobacteriota</taxon>
        <taxon>Terriglobia</taxon>
        <taxon>Terriglobales</taxon>
        <taxon>Acidobacteriaceae</taxon>
        <taxon>Telmatobacter</taxon>
    </lineage>
</organism>
<dbReference type="EMBL" id="CP121196">
    <property type="protein sequence ID" value="XBH19819.1"/>
    <property type="molecule type" value="Genomic_DNA"/>
</dbReference>
<reference evidence="1" key="1">
    <citation type="submission" date="2023-03" db="EMBL/GenBank/DDBJ databases">
        <title>Edaphobacter sp.</title>
        <authorList>
            <person name="Huber K.J."/>
            <person name="Papendorf J."/>
            <person name="Pilke C."/>
            <person name="Bunk B."/>
            <person name="Sproeer C."/>
            <person name="Pester M."/>
        </authorList>
    </citation>
    <scope>NUCLEOTIDE SEQUENCE</scope>
    <source>
        <strain evidence="1">DSM 110680</strain>
    </source>
</reference>
<proteinExistence type="predicted"/>